<dbReference type="AlphaFoldDB" id="A0A922IE92"/>
<organism evidence="1 2">
    <name type="scientific">Dermatophagoides farinae</name>
    <name type="common">American house dust mite</name>
    <dbReference type="NCBI Taxonomy" id="6954"/>
    <lineage>
        <taxon>Eukaryota</taxon>
        <taxon>Metazoa</taxon>
        <taxon>Ecdysozoa</taxon>
        <taxon>Arthropoda</taxon>
        <taxon>Chelicerata</taxon>
        <taxon>Arachnida</taxon>
        <taxon>Acari</taxon>
        <taxon>Acariformes</taxon>
        <taxon>Sarcoptiformes</taxon>
        <taxon>Astigmata</taxon>
        <taxon>Psoroptidia</taxon>
        <taxon>Analgoidea</taxon>
        <taxon>Pyroglyphidae</taxon>
        <taxon>Dermatophagoidinae</taxon>
        <taxon>Dermatophagoides</taxon>
    </lineage>
</organism>
<keyword evidence="2" id="KW-1185">Reference proteome</keyword>
<gene>
    <name evidence="1" type="ORF">DERF_001078</name>
</gene>
<comment type="caution">
    <text evidence="1">The sequence shown here is derived from an EMBL/GenBank/DDBJ whole genome shotgun (WGS) entry which is preliminary data.</text>
</comment>
<evidence type="ECO:0000313" key="1">
    <source>
        <dbReference type="EMBL" id="KAH9527028.1"/>
    </source>
</evidence>
<protein>
    <submittedName>
        <fullName evidence="1">Uncharacterized protein</fullName>
    </submittedName>
</protein>
<sequence>NKQKKTFAVPKENPVCVKIDRSKKEEKYVVFSIMPNKNGWLIYNKKIGCFEIQIINTTCGGKHLIDKIVSNGKKQKQCFPFIPFETTNSVKKETKNSVFVICRQQQQQQKTLFLFLKI</sequence>
<dbReference type="Proteomes" id="UP000790347">
    <property type="component" value="Unassembled WGS sequence"/>
</dbReference>
<name>A0A922IE92_DERFA</name>
<feature type="non-terminal residue" evidence="1">
    <location>
        <position position="118"/>
    </location>
</feature>
<feature type="non-terminal residue" evidence="1">
    <location>
        <position position="1"/>
    </location>
</feature>
<accession>A0A922IE92</accession>
<reference evidence="1" key="1">
    <citation type="submission" date="2013-05" db="EMBL/GenBank/DDBJ databases">
        <authorList>
            <person name="Yim A.K.Y."/>
            <person name="Chan T.F."/>
            <person name="Ji K.M."/>
            <person name="Liu X.Y."/>
            <person name="Zhou J.W."/>
            <person name="Li R.Q."/>
            <person name="Yang K.Y."/>
            <person name="Li J."/>
            <person name="Li M."/>
            <person name="Law P.T.W."/>
            <person name="Wu Y.L."/>
            <person name="Cai Z.L."/>
            <person name="Qin H."/>
            <person name="Bao Y."/>
            <person name="Leung R.K.K."/>
            <person name="Ng P.K.S."/>
            <person name="Zou J."/>
            <person name="Zhong X.J."/>
            <person name="Ran P.X."/>
            <person name="Zhong N.S."/>
            <person name="Liu Z.G."/>
            <person name="Tsui S.K.W."/>
        </authorList>
    </citation>
    <scope>NUCLEOTIDE SEQUENCE</scope>
    <source>
        <strain evidence="1">Derf</strain>
        <tissue evidence="1">Whole organism</tissue>
    </source>
</reference>
<dbReference type="EMBL" id="ASGP02000001">
    <property type="protein sequence ID" value="KAH9527028.1"/>
    <property type="molecule type" value="Genomic_DNA"/>
</dbReference>
<proteinExistence type="predicted"/>
<evidence type="ECO:0000313" key="2">
    <source>
        <dbReference type="Proteomes" id="UP000790347"/>
    </source>
</evidence>
<reference evidence="1" key="2">
    <citation type="journal article" date="2022" name="Res Sq">
        <title>Comparative Genomics Reveals Insights into the Divergent Evolution of Astigmatic Mites and Household Pest Adaptations.</title>
        <authorList>
            <person name="Xiong Q."/>
            <person name="Wan A.T.-Y."/>
            <person name="Liu X.-Y."/>
            <person name="Fung C.S.-H."/>
            <person name="Xiao X."/>
            <person name="Malainual N."/>
            <person name="Hou J."/>
            <person name="Wang L."/>
            <person name="Wang M."/>
            <person name="Yang K."/>
            <person name="Cui Y."/>
            <person name="Leung E."/>
            <person name="Nong W."/>
            <person name="Shin S.-K."/>
            <person name="Au S."/>
            <person name="Jeong K.Y."/>
            <person name="Chew F.T."/>
            <person name="Hui J."/>
            <person name="Leung T.F."/>
            <person name="Tungtrongchitr A."/>
            <person name="Zhong N."/>
            <person name="Liu Z."/>
            <person name="Tsui S."/>
        </authorList>
    </citation>
    <scope>NUCLEOTIDE SEQUENCE</scope>
    <source>
        <strain evidence="1">Derf</strain>
        <tissue evidence="1">Whole organism</tissue>
    </source>
</reference>